<feature type="binding site" evidence="9">
    <location>
        <begin position="170"/>
        <end position="174"/>
    </location>
    <ligand>
        <name>4-amino-2-methyl-5-(diphosphooxymethyl)pyrimidine</name>
        <dbReference type="ChEBI" id="CHEBI:57841"/>
    </ligand>
</feature>
<evidence type="ECO:0000259" key="12">
    <source>
        <dbReference type="Pfam" id="PF02581"/>
    </source>
</evidence>
<comment type="cofactor">
    <cofactor evidence="9">
        <name>Mg(2+)</name>
        <dbReference type="ChEBI" id="CHEBI:18420"/>
    </cofactor>
    <text evidence="9">Binds 1 Mg(2+) ion per subunit.</text>
</comment>
<feature type="domain" description="Thiamine phosphate synthase/TenI" evidence="12">
    <location>
        <begin position="140"/>
        <end position="318"/>
    </location>
</feature>
<comment type="pathway">
    <text evidence="1 9 11">Cofactor biosynthesis; thiamine diphosphate biosynthesis; thiamine phosphate from 4-amino-2-methyl-5-diphosphomethylpyrimidine and 4-methyl-5-(2-phosphoethyl)-thiazole: step 1/1.</text>
</comment>
<dbReference type="PANTHER" id="PTHR20857:SF23">
    <property type="entry name" value="THIAMINE BIOSYNTHETIC BIFUNCTIONAL ENZYME"/>
    <property type="match status" value="1"/>
</dbReference>
<dbReference type="InterPro" id="IPR013785">
    <property type="entry name" value="Aldolase_TIM"/>
</dbReference>
<proteinExistence type="inferred from homology"/>
<evidence type="ECO:0000256" key="7">
    <source>
        <dbReference type="ARBA" id="ARBA00047851"/>
    </source>
</evidence>
<dbReference type="CDD" id="cd00564">
    <property type="entry name" value="TMP_TenI"/>
    <property type="match status" value="1"/>
</dbReference>
<comment type="catalytic activity">
    <reaction evidence="7 9 10">
        <text>2-(2-carboxy-4-methylthiazol-5-yl)ethyl phosphate + 4-amino-2-methyl-5-(diphosphooxymethyl)pyrimidine + 2 H(+) = thiamine phosphate + CO2 + diphosphate</text>
        <dbReference type="Rhea" id="RHEA:47848"/>
        <dbReference type="ChEBI" id="CHEBI:15378"/>
        <dbReference type="ChEBI" id="CHEBI:16526"/>
        <dbReference type="ChEBI" id="CHEBI:33019"/>
        <dbReference type="ChEBI" id="CHEBI:37575"/>
        <dbReference type="ChEBI" id="CHEBI:57841"/>
        <dbReference type="ChEBI" id="CHEBI:62890"/>
        <dbReference type="EC" id="2.5.1.3"/>
    </reaction>
</comment>
<dbReference type="UniPathway" id="UPA00060">
    <property type="reaction ID" value="UER00141"/>
</dbReference>
<dbReference type="GO" id="GO:0009228">
    <property type="term" value="P:thiamine biosynthetic process"/>
    <property type="evidence" value="ECO:0007669"/>
    <property type="project" value="UniProtKB-KW"/>
</dbReference>
<evidence type="ECO:0000256" key="8">
    <source>
        <dbReference type="ARBA" id="ARBA00047883"/>
    </source>
</evidence>
<comment type="caution">
    <text evidence="9">Lacks conserved residue(s) required for the propagation of feature annotation.</text>
</comment>
<evidence type="ECO:0000256" key="1">
    <source>
        <dbReference type="ARBA" id="ARBA00005165"/>
    </source>
</evidence>
<accession>A0A7C4THW2</accession>
<dbReference type="GO" id="GO:0004789">
    <property type="term" value="F:thiamine-phosphate diphosphorylase activity"/>
    <property type="evidence" value="ECO:0007669"/>
    <property type="project" value="UniProtKB-UniRule"/>
</dbReference>
<feature type="domain" description="ThiD2" evidence="13">
    <location>
        <begin position="5"/>
        <end position="127"/>
    </location>
</feature>
<dbReference type="InterPro" id="IPR036206">
    <property type="entry name" value="ThiamineP_synth_sf"/>
</dbReference>
<dbReference type="InterPro" id="IPR034291">
    <property type="entry name" value="TMP_synthase"/>
</dbReference>
<dbReference type="InterPro" id="IPR041397">
    <property type="entry name" value="ThiD2"/>
</dbReference>
<dbReference type="EC" id="2.5.1.3" evidence="9"/>
<comment type="similarity">
    <text evidence="9 10">Belongs to the thiamine-phosphate synthase family.</text>
</comment>
<keyword evidence="3 9" id="KW-0479">Metal-binding</keyword>
<dbReference type="FunFam" id="3.20.20.70:FF:000096">
    <property type="entry name" value="Thiamine-phosphate synthase"/>
    <property type="match status" value="1"/>
</dbReference>
<feature type="binding site" evidence="9">
    <location>
        <position position="270"/>
    </location>
    <ligand>
        <name>4-amino-2-methyl-5-(diphosphooxymethyl)pyrimidine</name>
        <dbReference type="ChEBI" id="CHEBI:57841"/>
    </ligand>
</feature>
<dbReference type="SUPFAM" id="SSF51391">
    <property type="entry name" value="Thiamin phosphate synthase"/>
    <property type="match status" value="1"/>
</dbReference>
<evidence type="ECO:0000256" key="5">
    <source>
        <dbReference type="ARBA" id="ARBA00022977"/>
    </source>
</evidence>
<evidence type="ECO:0000256" key="11">
    <source>
        <dbReference type="RuleBase" id="RU004253"/>
    </source>
</evidence>
<dbReference type="Pfam" id="PF17792">
    <property type="entry name" value="ThiD2"/>
    <property type="match status" value="1"/>
</dbReference>
<reference evidence="14" key="1">
    <citation type="journal article" date="2020" name="mSystems">
        <title>Genome- and Community-Level Interaction Insights into Carbon Utilization and Element Cycling Functions of Hydrothermarchaeota in Hydrothermal Sediment.</title>
        <authorList>
            <person name="Zhou Z."/>
            <person name="Liu Y."/>
            <person name="Xu W."/>
            <person name="Pan J."/>
            <person name="Luo Z.H."/>
            <person name="Li M."/>
        </authorList>
    </citation>
    <scope>NUCLEOTIDE SEQUENCE [LARGE SCALE GENOMIC DNA]</scope>
    <source>
        <strain evidence="14">SpSt-774</strain>
    </source>
</reference>
<dbReference type="GO" id="GO:0005737">
    <property type="term" value="C:cytoplasm"/>
    <property type="evidence" value="ECO:0007669"/>
    <property type="project" value="TreeGrafter"/>
</dbReference>
<evidence type="ECO:0000259" key="13">
    <source>
        <dbReference type="Pfam" id="PF17792"/>
    </source>
</evidence>
<dbReference type="GO" id="GO:0009229">
    <property type="term" value="P:thiamine diphosphate biosynthetic process"/>
    <property type="evidence" value="ECO:0007669"/>
    <property type="project" value="UniProtKB-UniRule"/>
</dbReference>
<evidence type="ECO:0000256" key="10">
    <source>
        <dbReference type="RuleBase" id="RU003826"/>
    </source>
</evidence>
<comment type="catalytic activity">
    <reaction evidence="6 9 10">
        <text>4-methyl-5-(2-phosphooxyethyl)-thiazole + 4-amino-2-methyl-5-(diphosphooxymethyl)pyrimidine + H(+) = thiamine phosphate + diphosphate</text>
        <dbReference type="Rhea" id="RHEA:22328"/>
        <dbReference type="ChEBI" id="CHEBI:15378"/>
        <dbReference type="ChEBI" id="CHEBI:33019"/>
        <dbReference type="ChEBI" id="CHEBI:37575"/>
        <dbReference type="ChEBI" id="CHEBI:57841"/>
        <dbReference type="ChEBI" id="CHEBI:58296"/>
        <dbReference type="EC" id="2.5.1.3"/>
    </reaction>
</comment>
<evidence type="ECO:0000256" key="6">
    <source>
        <dbReference type="ARBA" id="ARBA00047334"/>
    </source>
</evidence>
<dbReference type="Gene3D" id="3.20.20.70">
    <property type="entry name" value="Aldolase class I"/>
    <property type="match status" value="1"/>
</dbReference>
<evidence type="ECO:0000256" key="4">
    <source>
        <dbReference type="ARBA" id="ARBA00022842"/>
    </source>
</evidence>
<evidence type="ECO:0000256" key="3">
    <source>
        <dbReference type="ARBA" id="ARBA00022723"/>
    </source>
</evidence>
<comment type="catalytic activity">
    <reaction evidence="8 9 10">
        <text>2-[(2R,5Z)-2-carboxy-4-methylthiazol-5(2H)-ylidene]ethyl phosphate + 4-amino-2-methyl-5-(diphosphooxymethyl)pyrimidine + 2 H(+) = thiamine phosphate + CO2 + diphosphate</text>
        <dbReference type="Rhea" id="RHEA:47844"/>
        <dbReference type="ChEBI" id="CHEBI:15378"/>
        <dbReference type="ChEBI" id="CHEBI:16526"/>
        <dbReference type="ChEBI" id="CHEBI:33019"/>
        <dbReference type="ChEBI" id="CHEBI:37575"/>
        <dbReference type="ChEBI" id="CHEBI:57841"/>
        <dbReference type="ChEBI" id="CHEBI:62899"/>
        <dbReference type="EC" id="2.5.1.3"/>
    </reaction>
</comment>
<sequence length="341" mass="39162">MPWQRILDVNLNRLTESLKFVEDFARFSIQERELLYSVRKIRQDFLKVKKNLPIRELIFYRKSDEDLGRPGSFDHITTKNMHDLVIANLARLKESLRITEEILKLKDARLSQNIKELRFRIYDLEKKILEFLKKKFDPRIYAILDEKYLGIMSIKKLIETLEQGGVTMLQLRIKNKSDREFFNWAEKIKRLITRPVLKFIINNRIDIAFGVGADGVHLGRDDLGIKIAREMLGNGFIIGASAHNIKEARNAQNDGADYLGVGAVFKTKTKKDAKVCGLDKLKAICKAVKIPVVGIGGIDNKNYHKVFRAGASGIAICSYLFEGNLEKNLQNINKKGRFDHS</sequence>
<keyword evidence="5 9" id="KW-0784">Thiamine biosynthesis</keyword>
<feature type="binding site" evidence="9">
    <location>
        <position position="297"/>
    </location>
    <ligand>
        <name>2-[(2R,5Z)-2-carboxy-4-methylthiazol-5(2H)-ylidene]ethyl phosphate</name>
        <dbReference type="ChEBI" id="CHEBI:62899"/>
    </ligand>
</feature>
<keyword evidence="2 9" id="KW-0808">Transferase</keyword>
<dbReference type="InterPro" id="IPR022998">
    <property type="entry name" value="ThiamineP_synth_TenI"/>
</dbReference>
<dbReference type="PANTHER" id="PTHR20857">
    <property type="entry name" value="THIAMINE-PHOSPHATE PYROPHOSPHORYLASE"/>
    <property type="match status" value="1"/>
</dbReference>
<feature type="binding site" evidence="9">
    <location>
        <position position="202"/>
    </location>
    <ligand>
        <name>4-amino-2-methyl-5-(diphosphooxymethyl)pyrimidine</name>
        <dbReference type="ChEBI" id="CHEBI:57841"/>
    </ligand>
</feature>
<feature type="binding site" evidence="9">
    <location>
        <position position="241"/>
    </location>
    <ligand>
        <name>4-amino-2-methyl-5-(diphosphooxymethyl)pyrimidine</name>
        <dbReference type="ChEBI" id="CHEBI:57841"/>
    </ligand>
</feature>
<feature type="binding site" evidence="9">
    <location>
        <begin position="267"/>
        <end position="269"/>
    </location>
    <ligand>
        <name>2-[(2R,5Z)-2-carboxy-4-methylthiazol-5(2H)-ylidene]ethyl phosphate</name>
        <dbReference type="ChEBI" id="CHEBI:62899"/>
    </ligand>
</feature>
<dbReference type="HAMAP" id="MF_00097">
    <property type="entry name" value="TMP_synthase"/>
    <property type="match status" value="1"/>
</dbReference>
<evidence type="ECO:0000256" key="2">
    <source>
        <dbReference type="ARBA" id="ARBA00022679"/>
    </source>
</evidence>
<gene>
    <name evidence="9 14" type="primary">thiE</name>
    <name evidence="14" type="ORF">ENV60_03620</name>
</gene>
<organism evidence="14">
    <name type="scientific">candidate division WOR-3 bacterium</name>
    <dbReference type="NCBI Taxonomy" id="2052148"/>
    <lineage>
        <taxon>Bacteria</taxon>
        <taxon>Bacteria division WOR-3</taxon>
    </lineage>
</organism>
<dbReference type="GO" id="GO:0000287">
    <property type="term" value="F:magnesium ion binding"/>
    <property type="evidence" value="ECO:0007669"/>
    <property type="project" value="UniProtKB-UniRule"/>
</dbReference>
<comment type="caution">
    <text evidence="14">The sequence shown here is derived from an EMBL/GenBank/DDBJ whole genome shotgun (WGS) entry which is preliminary data.</text>
</comment>
<protein>
    <recommendedName>
        <fullName evidence="9">Thiamine-phosphate synthase</fullName>
        <shortName evidence="9">TP synthase</shortName>
        <shortName evidence="9">TPS</shortName>
        <ecNumber evidence="9">2.5.1.3</ecNumber>
    </recommendedName>
    <alternativeName>
        <fullName evidence="9">Thiamine-phosphate pyrophosphorylase</fullName>
        <shortName evidence="9">TMP pyrophosphorylase</shortName>
        <shortName evidence="9">TMP-PPase</shortName>
    </alternativeName>
</protein>
<comment type="function">
    <text evidence="9">Condenses 4-methyl-5-(beta-hydroxyethyl)thiazole monophosphate (THZ-P) and 2-methyl-4-amino-5-hydroxymethyl pyrimidine pyrophosphate (HMP-PP) to form thiamine monophosphate (TMP).</text>
</comment>
<evidence type="ECO:0000256" key="9">
    <source>
        <dbReference type="HAMAP-Rule" id="MF_00097"/>
    </source>
</evidence>
<keyword evidence="4 9" id="KW-0460">Magnesium</keyword>
<dbReference type="AlphaFoldDB" id="A0A7C4THW2"/>
<dbReference type="Pfam" id="PF02581">
    <property type="entry name" value="TMP-TENI"/>
    <property type="match status" value="1"/>
</dbReference>
<feature type="binding site" evidence="9">
    <location>
        <position position="222"/>
    </location>
    <ligand>
        <name>Mg(2+)</name>
        <dbReference type="ChEBI" id="CHEBI:18420"/>
    </ligand>
</feature>
<evidence type="ECO:0000313" key="14">
    <source>
        <dbReference type="EMBL" id="HGV97369.1"/>
    </source>
</evidence>
<dbReference type="NCBIfam" id="TIGR00693">
    <property type="entry name" value="thiE"/>
    <property type="match status" value="1"/>
</dbReference>
<dbReference type="EMBL" id="DTGZ01000069">
    <property type="protein sequence ID" value="HGV97369.1"/>
    <property type="molecule type" value="Genomic_DNA"/>
</dbReference>
<name>A0A7C4THW2_UNCW3</name>